<dbReference type="InterPro" id="IPR017856">
    <property type="entry name" value="Integrase-like_N"/>
</dbReference>
<keyword evidence="3" id="KW-0540">Nuclease</keyword>
<dbReference type="EMBL" id="VYZF01009444">
    <property type="protein sequence ID" value="NWT49407.1"/>
    <property type="molecule type" value="Genomic_DNA"/>
</dbReference>
<dbReference type="Proteomes" id="UP000524558">
    <property type="component" value="Unassembled WGS sequence"/>
</dbReference>
<dbReference type="Gene3D" id="1.10.10.200">
    <property type="match status" value="1"/>
</dbReference>
<comment type="caution">
    <text evidence="11">The sequence shown here is derived from an EMBL/GenBank/DDBJ whole genome shotgun (WGS) entry which is preliminary data.</text>
</comment>
<feature type="region of interest" description="Disordered" evidence="9">
    <location>
        <begin position="1"/>
        <end position="26"/>
    </location>
</feature>
<evidence type="ECO:0000313" key="12">
    <source>
        <dbReference type="Proteomes" id="UP000524558"/>
    </source>
</evidence>
<dbReference type="GO" id="GO:0004519">
    <property type="term" value="F:endonuclease activity"/>
    <property type="evidence" value="ECO:0007669"/>
    <property type="project" value="UniProtKB-KW"/>
</dbReference>
<feature type="non-terminal residue" evidence="11">
    <location>
        <position position="1"/>
    </location>
</feature>
<evidence type="ECO:0000256" key="7">
    <source>
        <dbReference type="ARBA" id="ARBA00022918"/>
    </source>
</evidence>
<dbReference type="InterPro" id="IPR003308">
    <property type="entry name" value="Integrase_Zn-bd_dom_N"/>
</dbReference>
<evidence type="ECO:0000313" key="11">
    <source>
        <dbReference type="EMBL" id="NWT49407.1"/>
    </source>
</evidence>
<dbReference type="GO" id="GO:0035613">
    <property type="term" value="F:RNA stem-loop binding"/>
    <property type="evidence" value="ECO:0007669"/>
    <property type="project" value="TreeGrafter"/>
</dbReference>
<dbReference type="AlphaFoldDB" id="A0A7K5P4P1"/>
<feature type="non-terminal residue" evidence="11">
    <location>
        <position position="114"/>
    </location>
</feature>
<evidence type="ECO:0000256" key="4">
    <source>
        <dbReference type="ARBA" id="ARBA00022723"/>
    </source>
</evidence>
<dbReference type="GO" id="GO:0008270">
    <property type="term" value="F:zinc ion binding"/>
    <property type="evidence" value="ECO:0007669"/>
    <property type="project" value="UniProtKB-KW"/>
</dbReference>
<name>A0A7K5P4P1_CHRMC</name>
<keyword evidence="1" id="KW-0808">Transferase</keyword>
<keyword evidence="4" id="KW-0479">Metal-binding</keyword>
<dbReference type="SUPFAM" id="SSF46919">
    <property type="entry name" value="N-terminal Zn binding domain of HIV integrase"/>
    <property type="match status" value="1"/>
</dbReference>
<keyword evidence="7" id="KW-0695">RNA-directed DNA polymerase</keyword>
<dbReference type="PANTHER" id="PTHR41694">
    <property type="entry name" value="ENDOGENOUS RETROVIRUS GROUP K MEMBER POL PROTEIN"/>
    <property type="match status" value="1"/>
</dbReference>
<sequence>LAEGNRRADKLVAPARAAPPPDEFARAPHTFFHQSARMLRRQCGISESDARGRVQTCADCQPFIPNFDPGVSPRGHGPLEFWQTDVTHVSEFGKLKFIHLSVGCCSTAIWATAQ</sequence>
<evidence type="ECO:0000256" key="3">
    <source>
        <dbReference type="ARBA" id="ARBA00022722"/>
    </source>
</evidence>
<dbReference type="PROSITE" id="PS50876">
    <property type="entry name" value="ZF_INTEGRASE"/>
    <property type="match status" value="1"/>
</dbReference>
<keyword evidence="12" id="KW-1185">Reference proteome</keyword>
<dbReference type="GO" id="GO:0003964">
    <property type="term" value="F:RNA-directed DNA polymerase activity"/>
    <property type="evidence" value="ECO:0007669"/>
    <property type="project" value="UniProtKB-KW"/>
</dbReference>
<dbReference type="InterPro" id="IPR036397">
    <property type="entry name" value="RNaseH_sf"/>
</dbReference>
<evidence type="ECO:0000256" key="6">
    <source>
        <dbReference type="ARBA" id="ARBA00022801"/>
    </source>
</evidence>
<dbReference type="Gene3D" id="3.30.420.10">
    <property type="entry name" value="Ribonuclease H-like superfamily/Ribonuclease H"/>
    <property type="match status" value="1"/>
</dbReference>
<evidence type="ECO:0000256" key="2">
    <source>
        <dbReference type="ARBA" id="ARBA00022695"/>
    </source>
</evidence>
<accession>A0A7K5P4P1</accession>
<keyword evidence="2" id="KW-0548">Nucleotidyltransferase</keyword>
<keyword evidence="8" id="KW-0863">Zinc-finger</keyword>
<feature type="compositionally biased region" description="Basic and acidic residues" evidence="9">
    <location>
        <begin position="1"/>
        <end position="10"/>
    </location>
</feature>
<protein>
    <submittedName>
        <fullName evidence="11">POK19 protein</fullName>
    </submittedName>
</protein>
<dbReference type="PANTHER" id="PTHR41694:SF3">
    <property type="entry name" value="RNA-DIRECTED DNA POLYMERASE-RELATED"/>
    <property type="match status" value="1"/>
</dbReference>
<keyword evidence="6" id="KW-0378">Hydrolase</keyword>
<evidence type="ECO:0000256" key="8">
    <source>
        <dbReference type="PROSITE-ProRule" id="PRU00450"/>
    </source>
</evidence>
<evidence type="ECO:0000256" key="9">
    <source>
        <dbReference type="SAM" id="MobiDB-lite"/>
    </source>
</evidence>
<dbReference type="Pfam" id="PF02022">
    <property type="entry name" value="Integrase_Zn"/>
    <property type="match status" value="1"/>
</dbReference>
<gene>
    <name evidence="11" type="primary">Ervk19</name>
    <name evidence="11" type="ORF">CHRMAC_R15590</name>
</gene>
<feature type="domain" description="Integrase-type" evidence="10">
    <location>
        <begin position="20"/>
        <end position="61"/>
    </location>
</feature>
<dbReference type="GO" id="GO:0016787">
    <property type="term" value="F:hydrolase activity"/>
    <property type="evidence" value="ECO:0007669"/>
    <property type="project" value="UniProtKB-KW"/>
</dbReference>
<organism evidence="11 12">
    <name type="scientific">Chroicocephalus maculipennis</name>
    <name type="common">Brown-hooded gull</name>
    <name type="synonym">Larus maculipennis</name>
    <dbReference type="NCBI Taxonomy" id="287016"/>
    <lineage>
        <taxon>Eukaryota</taxon>
        <taxon>Metazoa</taxon>
        <taxon>Chordata</taxon>
        <taxon>Craniata</taxon>
        <taxon>Vertebrata</taxon>
        <taxon>Euteleostomi</taxon>
        <taxon>Archelosauria</taxon>
        <taxon>Archosauria</taxon>
        <taxon>Dinosauria</taxon>
        <taxon>Saurischia</taxon>
        <taxon>Theropoda</taxon>
        <taxon>Coelurosauria</taxon>
        <taxon>Aves</taxon>
        <taxon>Neognathae</taxon>
        <taxon>Neoaves</taxon>
        <taxon>Charadriiformes</taxon>
        <taxon>Laridae</taxon>
        <taxon>Chroicocephalus</taxon>
    </lineage>
</organism>
<reference evidence="11 12" key="1">
    <citation type="submission" date="2019-09" db="EMBL/GenBank/DDBJ databases">
        <title>Bird 10,000 Genomes (B10K) Project - Family phase.</title>
        <authorList>
            <person name="Zhang G."/>
        </authorList>
    </citation>
    <scope>NUCLEOTIDE SEQUENCE [LARGE SCALE GENOMIC DNA]</scope>
    <source>
        <strain evidence="11">B10K-DU-021-33</strain>
        <tissue evidence="11">Mixed tissue sample</tissue>
    </source>
</reference>
<keyword evidence="8" id="KW-0862">Zinc</keyword>
<evidence type="ECO:0000256" key="5">
    <source>
        <dbReference type="ARBA" id="ARBA00022759"/>
    </source>
</evidence>
<keyword evidence="5" id="KW-0255">Endonuclease</keyword>
<evidence type="ECO:0000259" key="10">
    <source>
        <dbReference type="PROSITE" id="PS50876"/>
    </source>
</evidence>
<proteinExistence type="predicted"/>
<evidence type="ECO:0000256" key="1">
    <source>
        <dbReference type="ARBA" id="ARBA00022679"/>
    </source>
</evidence>